<dbReference type="GO" id="GO:0030915">
    <property type="term" value="C:Smc5-Smc6 complex"/>
    <property type="evidence" value="ECO:0007669"/>
    <property type="project" value="UniProtKB-UniRule"/>
</dbReference>
<feature type="domain" description="Non-structural maintenance of chromosome element 4 C-terminal" evidence="10">
    <location>
        <begin position="310"/>
        <end position="404"/>
    </location>
</feature>
<gene>
    <name evidence="12" type="ORF">P8C59_009163</name>
</gene>
<evidence type="ECO:0000256" key="1">
    <source>
        <dbReference type="ARBA" id="ARBA00004123"/>
    </source>
</evidence>
<comment type="similarity">
    <text evidence="2 7">Belongs to the NSE4 family.</text>
</comment>
<dbReference type="InterPro" id="IPR014854">
    <property type="entry name" value="Nse4_C"/>
</dbReference>
<comment type="subcellular location">
    <subcellularLocation>
        <location evidence="1 7">Nucleus</location>
    </subcellularLocation>
</comment>
<dbReference type="InterPro" id="IPR029225">
    <property type="entry name" value="Nse4_Nse3-bd"/>
</dbReference>
<feature type="coiled-coil region" evidence="8">
    <location>
        <begin position="262"/>
        <end position="296"/>
    </location>
</feature>
<reference evidence="12" key="1">
    <citation type="journal article" date="2023" name="Mol. Plant Microbe Interact.">
        <title>Elucidating the Obligate Nature and Biological Capacity of an Invasive Fungal Corn Pathogen.</title>
        <authorList>
            <person name="MacCready J.S."/>
            <person name="Roggenkamp E.M."/>
            <person name="Gdanetz K."/>
            <person name="Chilvers M.I."/>
        </authorList>
    </citation>
    <scope>NUCLEOTIDE SEQUENCE</scope>
    <source>
        <strain evidence="12">PM02</strain>
    </source>
</reference>
<organism evidence="12 13">
    <name type="scientific">Phyllachora maydis</name>
    <dbReference type="NCBI Taxonomy" id="1825666"/>
    <lineage>
        <taxon>Eukaryota</taxon>
        <taxon>Fungi</taxon>
        <taxon>Dikarya</taxon>
        <taxon>Ascomycota</taxon>
        <taxon>Pezizomycotina</taxon>
        <taxon>Sordariomycetes</taxon>
        <taxon>Sordariomycetidae</taxon>
        <taxon>Phyllachorales</taxon>
        <taxon>Phyllachoraceae</taxon>
        <taxon>Phyllachora</taxon>
    </lineage>
</organism>
<dbReference type="PANTHER" id="PTHR16140">
    <property type="entry name" value="NON-STRUCTURAL MAINTENANCE OF CHROMOSOMES ELEMENT 4"/>
    <property type="match status" value="1"/>
</dbReference>
<evidence type="ECO:0000256" key="8">
    <source>
        <dbReference type="SAM" id="Coils"/>
    </source>
</evidence>
<feature type="compositionally biased region" description="Low complexity" evidence="9">
    <location>
        <begin position="7"/>
        <end position="16"/>
    </location>
</feature>
<keyword evidence="13" id="KW-1185">Reference proteome</keyword>
<keyword evidence="5 7" id="KW-0234">DNA repair</keyword>
<dbReference type="AlphaFoldDB" id="A0AAD9MHZ6"/>
<dbReference type="GO" id="GO:0006281">
    <property type="term" value="P:DNA repair"/>
    <property type="evidence" value="ECO:0007669"/>
    <property type="project" value="UniProtKB-UniRule"/>
</dbReference>
<keyword evidence="8" id="KW-0175">Coiled coil</keyword>
<evidence type="ECO:0000256" key="4">
    <source>
        <dbReference type="ARBA" id="ARBA00023172"/>
    </source>
</evidence>
<sequence length="422" mass="45860">MRSLNIPSRSSSAAAATRRKRTPPAHQPADQNDDPASTSTSSRRRQRRRTREPSVPAAADDDDDDGYDPNQSKEDQRRLALKLRAKQRALADGADALMGDTAQMMAFWRGCDDDFRHVKVPNMAAIDARTLVMAADVAAKGVQRLLLGGAGAGAGVDVDDFLAKCTSFMQRGAGADAADDDENNGDMYNWAHLGRHAAVPSARRPGLAGFLLGPLSVAKKARKAGPRAAPLRRDQAAAVRPQALRPEDVARSEKNDLTVICRRIHKQLREAQERAQERAEAELDAAGAELSSAQVDLVLDAHGLRPTGGIDLMRFVVHPGSFGQTVENLFYVSFLIREGTVKMAFGEDGLPSIESVVKPEGGPGQDEGPAAAKNPLRRHQAVMAIDMDIWRDLIDAFDIKTPMIEHREEQAQETPGARGWYQ</sequence>
<dbReference type="EMBL" id="JAQQPM010000009">
    <property type="protein sequence ID" value="KAK2075000.1"/>
    <property type="molecule type" value="Genomic_DNA"/>
</dbReference>
<dbReference type="Proteomes" id="UP001217918">
    <property type="component" value="Unassembled WGS sequence"/>
</dbReference>
<evidence type="ECO:0000256" key="6">
    <source>
        <dbReference type="ARBA" id="ARBA00023242"/>
    </source>
</evidence>
<dbReference type="Pfam" id="PF15412">
    <property type="entry name" value="Nse4-Nse3_bdg"/>
    <property type="match status" value="1"/>
</dbReference>
<dbReference type="GO" id="GO:0005634">
    <property type="term" value="C:nucleus"/>
    <property type="evidence" value="ECO:0007669"/>
    <property type="project" value="UniProtKB-SubCell"/>
</dbReference>
<protein>
    <recommendedName>
        <fullName evidence="7">Non-structural maintenance of chromosomes element 4</fullName>
    </recommendedName>
</protein>
<dbReference type="GO" id="GO:0006310">
    <property type="term" value="P:DNA recombination"/>
    <property type="evidence" value="ECO:0007669"/>
    <property type="project" value="UniProtKB-UniRule"/>
</dbReference>
<evidence type="ECO:0000256" key="3">
    <source>
        <dbReference type="ARBA" id="ARBA00022763"/>
    </source>
</evidence>
<accession>A0AAD9MHZ6</accession>
<dbReference type="Pfam" id="PF08743">
    <property type="entry name" value="Nse4_C"/>
    <property type="match status" value="1"/>
</dbReference>
<evidence type="ECO:0000256" key="7">
    <source>
        <dbReference type="RuleBase" id="RU365071"/>
    </source>
</evidence>
<dbReference type="InterPro" id="IPR027786">
    <property type="entry name" value="Nse4/EID"/>
</dbReference>
<evidence type="ECO:0000313" key="12">
    <source>
        <dbReference type="EMBL" id="KAK2075000.1"/>
    </source>
</evidence>
<evidence type="ECO:0000256" key="2">
    <source>
        <dbReference type="ARBA" id="ARBA00008997"/>
    </source>
</evidence>
<evidence type="ECO:0000256" key="9">
    <source>
        <dbReference type="SAM" id="MobiDB-lite"/>
    </source>
</evidence>
<keyword evidence="4 7" id="KW-0233">DNA recombination</keyword>
<comment type="subunit">
    <text evidence="7">Component of the SMC5-SMC6 complex.</text>
</comment>
<dbReference type="PANTHER" id="PTHR16140:SF0">
    <property type="entry name" value="NON-STRUCTURAL MAINTENANCE OF CHROMOSOMES ELEMENT 4"/>
    <property type="match status" value="1"/>
</dbReference>
<feature type="domain" description="Nse4/EID protein Nse3/MAGE-binding" evidence="11">
    <location>
        <begin position="127"/>
        <end position="182"/>
    </location>
</feature>
<comment type="function">
    <text evidence="7">Component of the SMC5-SMC6 complex, that promotes sister chromatid alignment after DNA damage and facilitates double-stranded DNA breaks (DSBs) repair via homologous recombination between sister chromatids.</text>
</comment>
<evidence type="ECO:0000313" key="13">
    <source>
        <dbReference type="Proteomes" id="UP001217918"/>
    </source>
</evidence>
<evidence type="ECO:0000259" key="11">
    <source>
        <dbReference type="Pfam" id="PF15412"/>
    </source>
</evidence>
<keyword evidence="3 7" id="KW-0227">DNA damage</keyword>
<evidence type="ECO:0000259" key="10">
    <source>
        <dbReference type="Pfam" id="PF08743"/>
    </source>
</evidence>
<evidence type="ECO:0000256" key="5">
    <source>
        <dbReference type="ARBA" id="ARBA00023204"/>
    </source>
</evidence>
<feature type="region of interest" description="Disordered" evidence="9">
    <location>
        <begin position="1"/>
        <end position="76"/>
    </location>
</feature>
<keyword evidence="6 7" id="KW-0539">Nucleus</keyword>
<comment type="caution">
    <text evidence="12">The sequence shown here is derived from an EMBL/GenBank/DDBJ whole genome shotgun (WGS) entry which is preliminary data.</text>
</comment>
<name>A0AAD9MHZ6_9PEZI</name>
<proteinExistence type="inferred from homology"/>